<dbReference type="GeneID" id="19466635"/>
<dbReference type="Pfam" id="PF00982">
    <property type="entry name" value="Glyco_transf_20"/>
    <property type="match status" value="1"/>
</dbReference>
<evidence type="ECO:0000256" key="2">
    <source>
        <dbReference type="ARBA" id="ARBA00006330"/>
    </source>
</evidence>
<protein>
    <submittedName>
        <fullName evidence="4">UDP-Glycosyltransferase/glycogen phosphorylase</fullName>
    </submittedName>
</protein>
<dbReference type="AlphaFoldDB" id="S3D5P5"/>
<dbReference type="GO" id="GO:0006995">
    <property type="term" value="P:cellular response to nitrogen starvation"/>
    <property type="evidence" value="ECO:0007669"/>
    <property type="project" value="EnsemblFungi"/>
</dbReference>
<evidence type="ECO:0000256" key="1">
    <source>
        <dbReference type="ARBA" id="ARBA00005409"/>
    </source>
</evidence>
<feature type="region of interest" description="Disordered" evidence="3">
    <location>
        <begin position="1"/>
        <end position="88"/>
    </location>
</feature>
<dbReference type="Proteomes" id="UP000016922">
    <property type="component" value="Unassembled WGS sequence"/>
</dbReference>
<dbReference type="Gene3D" id="3.40.50.1000">
    <property type="entry name" value="HAD superfamily/HAD-like"/>
    <property type="match status" value="1"/>
</dbReference>
<dbReference type="STRING" id="1116229.S3D5P5"/>
<dbReference type="HOGENOM" id="CLU_002351_3_0_1"/>
<keyword evidence="5" id="KW-1185">Reference proteome</keyword>
<feature type="compositionally biased region" description="Basic and acidic residues" evidence="3">
    <location>
        <begin position="1"/>
        <end position="10"/>
    </location>
</feature>
<dbReference type="CDD" id="cd01627">
    <property type="entry name" value="HAD_TPP"/>
    <property type="match status" value="1"/>
</dbReference>
<dbReference type="InterPro" id="IPR036412">
    <property type="entry name" value="HAD-like_sf"/>
</dbReference>
<comment type="similarity">
    <text evidence="1">In the N-terminal section; belongs to the glycosyltransferase 20 family.</text>
</comment>
<dbReference type="GO" id="GO:0010508">
    <property type="term" value="P:positive regulation of autophagy"/>
    <property type="evidence" value="ECO:0007669"/>
    <property type="project" value="EnsemblFungi"/>
</dbReference>
<dbReference type="NCBIfam" id="TIGR00685">
    <property type="entry name" value="T6PP"/>
    <property type="match status" value="1"/>
</dbReference>
<reference evidence="4 5" key="1">
    <citation type="journal article" date="2013" name="BMC Genomics">
        <title>Genomics-driven discovery of the pneumocandin biosynthetic gene cluster in the fungus Glarea lozoyensis.</title>
        <authorList>
            <person name="Chen L."/>
            <person name="Yue Q."/>
            <person name="Zhang X."/>
            <person name="Xiang M."/>
            <person name="Wang C."/>
            <person name="Li S."/>
            <person name="Che Y."/>
            <person name="Ortiz-Lopez F.J."/>
            <person name="Bills G.F."/>
            <person name="Liu X."/>
            <person name="An Z."/>
        </authorList>
    </citation>
    <scope>NUCLEOTIDE SEQUENCE [LARGE SCALE GENOMIC DNA]</scope>
    <source>
        <strain evidence="5">ATCC 20868 / MF5171</strain>
    </source>
</reference>
<dbReference type="GO" id="GO:0005829">
    <property type="term" value="C:cytosol"/>
    <property type="evidence" value="ECO:0007669"/>
    <property type="project" value="TreeGrafter"/>
</dbReference>
<dbReference type="InterPro" id="IPR023214">
    <property type="entry name" value="HAD_sf"/>
</dbReference>
<dbReference type="CDD" id="cd03788">
    <property type="entry name" value="GT20_TPS"/>
    <property type="match status" value="1"/>
</dbReference>
<dbReference type="OrthoDB" id="755951at2759"/>
<organism evidence="4 5">
    <name type="scientific">Glarea lozoyensis (strain ATCC 20868 / MF5171)</name>
    <dbReference type="NCBI Taxonomy" id="1116229"/>
    <lineage>
        <taxon>Eukaryota</taxon>
        <taxon>Fungi</taxon>
        <taxon>Dikarya</taxon>
        <taxon>Ascomycota</taxon>
        <taxon>Pezizomycotina</taxon>
        <taxon>Leotiomycetes</taxon>
        <taxon>Helotiales</taxon>
        <taxon>Helotiaceae</taxon>
        <taxon>Glarea</taxon>
    </lineage>
</organism>
<dbReference type="PANTHER" id="PTHR10788:SF123">
    <property type="entry name" value="TREHALOSE-PHOSPHATASE"/>
    <property type="match status" value="1"/>
</dbReference>
<dbReference type="OMA" id="VHPMPIE"/>
<dbReference type="InterPro" id="IPR001830">
    <property type="entry name" value="Glyco_trans_20"/>
</dbReference>
<proteinExistence type="inferred from homology"/>
<dbReference type="GO" id="GO:0004805">
    <property type="term" value="F:trehalose-phosphatase activity"/>
    <property type="evidence" value="ECO:0007669"/>
    <property type="project" value="EnsemblFungi"/>
</dbReference>
<dbReference type="InterPro" id="IPR003337">
    <property type="entry name" value="Trehalose_PPase"/>
</dbReference>
<dbReference type="KEGG" id="glz:GLAREA_07582"/>
<dbReference type="EMBL" id="KE145359">
    <property type="protein sequence ID" value="EPE32449.1"/>
    <property type="molecule type" value="Genomic_DNA"/>
</dbReference>
<dbReference type="eggNOG" id="KOG1050">
    <property type="taxonomic scope" value="Eukaryota"/>
</dbReference>
<feature type="compositionally biased region" description="Polar residues" evidence="3">
    <location>
        <begin position="69"/>
        <end position="88"/>
    </location>
</feature>
<evidence type="ECO:0000256" key="3">
    <source>
        <dbReference type="SAM" id="MobiDB-lite"/>
    </source>
</evidence>
<gene>
    <name evidence="4" type="ORF">GLAREA_07582</name>
</gene>
<dbReference type="Gene3D" id="3.30.70.1020">
    <property type="entry name" value="Trehalose-6-phosphate phosphatase related protein, domain 2"/>
    <property type="match status" value="1"/>
</dbReference>
<dbReference type="GO" id="GO:0034605">
    <property type="term" value="P:cellular response to heat"/>
    <property type="evidence" value="ECO:0007669"/>
    <property type="project" value="TreeGrafter"/>
</dbReference>
<dbReference type="GO" id="GO:0031505">
    <property type="term" value="P:fungal-type cell wall organization"/>
    <property type="evidence" value="ECO:0007669"/>
    <property type="project" value="TreeGrafter"/>
</dbReference>
<sequence>MAQEYSKDGADSVESPRPFLSRSQPSIHPGLHPSVTDVPVTPAIDNSAYQSGSSGADESYFTRNIHKGGNNTMAPQSPTEAASGATSNQDILRRMSMGSPKMQRKDSLFEIDPRAANPSLSLSGGMISATFCIPYSLKYRKGQAWGLTSRRGTSALFDSFTYLSSDKTPWNHTLVGWTGEIDNSVDLTPPDTPPAAGPAQVVPLNKNSAPIPVDAFAQPAAPAQADGIHISQADKKQLERQLAHEKSGRTIPVWLADNVESDGDGDITLKDQARWRRFAESELYTLFHYKQHEPTNGRAERQAWADYYRMNQMFANRILEVYKPGDIVMIHDYHLLLLPSMLRQRVPHMYISFFLHIPFPSSEFLRCLPRRKDVLEGVLGANLIGFQSYSYSRHFVSCCTRVLGFPSDSDGVDAYGAKVTVCVFPIGIDAATIERLAFDDPGVDGKVAALREMYKGKKVIVGRDRLDTVRGVAQKLMAFETFLERYPEWREKVVLIQVTSPTSVEEEKEDSGNKIANKVAELVAKINGLYGSLGFSPVQHYPQYLSQEEYLALLRVADIGLITSTRDGMNTTSLEYVVCQRDDHGPLILSEFSGTAGSLKDAIHINPWDLSGVAHQIDAALSMSEELKRAMHSNLYRHVTTKDVHSWSSSFIKRLFTVLGSHNATIATPLLDKAALVAQYRAAKKRLFMFDYDGTLTPIVGDPAAAVPSEKVIRTLTALAGDEQNAVWVISGRDQEFLGRYLGHIKNLGFSAEHGSFMRHPGSTVWENLAETFDMGWQKEVMACFQKYTELTPGSFIERKRCALTWHYRPSDPELGAHNARECQKELEKTVGKAWDVEVMAGKANLEVRPTFINKGEIAKRLVDSYGREVGQPPEFTMCLGDDFTDEDMFRALNRSHLPQEHVFSITVGASSKMTLAHWHLLEPADVISSIALLNGGETNVADLGPLSVIEGHIPDQMPGEHIPDEVPGDKL</sequence>
<dbReference type="RefSeq" id="XP_008080461.1">
    <property type="nucleotide sequence ID" value="XM_008082270.1"/>
</dbReference>
<dbReference type="SUPFAM" id="SSF53756">
    <property type="entry name" value="UDP-Glycosyltransferase/glycogen phosphorylase"/>
    <property type="match status" value="1"/>
</dbReference>
<accession>S3D5P5</accession>
<dbReference type="Gene3D" id="3.40.50.2000">
    <property type="entry name" value="Glycogen Phosphorylase B"/>
    <property type="match status" value="2"/>
</dbReference>
<dbReference type="PANTHER" id="PTHR10788">
    <property type="entry name" value="TREHALOSE-6-PHOSPHATE SYNTHASE"/>
    <property type="match status" value="1"/>
</dbReference>
<dbReference type="NCBIfam" id="TIGR01484">
    <property type="entry name" value="HAD-SF-IIB"/>
    <property type="match status" value="1"/>
</dbReference>
<evidence type="ECO:0000313" key="4">
    <source>
        <dbReference type="EMBL" id="EPE32449.1"/>
    </source>
</evidence>
<dbReference type="InterPro" id="IPR006379">
    <property type="entry name" value="HAD-SF_hydro_IIB"/>
</dbReference>
<comment type="similarity">
    <text evidence="2">In the C-terminal section; belongs to the trehalose phosphatase family.</text>
</comment>
<dbReference type="FunFam" id="3.30.70.1020:FF:000003">
    <property type="entry name" value="Alpha,alpha-trehalose-phosphate synthase subunit Tps2"/>
    <property type="match status" value="1"/>
</dbReference>
<dbReference type="SUPFAM" id="SSF56784">
    <property type="entry name" value="HAD-like"/>
    <property type="match status" value="1"/>
</dbReference>
<dbReference type="GO" id="GO:0005946">
    <property type="term" value="C:alpha,alpha-trehalose-phosphate synthase complex (UDP-forming)"/>
    <property type="evidence" value="ECO:0007669"/>
    <property type="project" value="EnsemblFungi"/>
</dbReference>
<keyword evidence="4" id="KW-0808">Transferase</keyword>
<dbReference type="GO" id="GO:0005992">
    <property type="term" value="P:trehalose biosynthetic process"/>
    <property type="evidence" value="ECO:0007669"/>
    <property type="project" value="EnsemblFungi"/>
</dbReference>
<feature type="compositionally biased region" description="Polar residues" evidence="3">
    <location>
        <begin position="47"/>
        <end position="56"/>
    </location>
</feature>
<dbReference type="FunFam" id="3.40.50.2000:FF:000131">
    <property type="entry name" value="Trehalose-6-phosphate phosphatase"/>
    <property type="match status" value="1"/>
</dbReference>
<name>S3D5P5_GLAL2</name>
<evidence type="ECO:0000313" key="5">
    <source>
        <dbReference type="Proteomes" id="UP000016922"/>
    </source>
</evidence>
<dbReference type="FunFam" id="3.40.50.2000:FF:000036">
    <property type="entry name" value="Alpha,alpha-trehalose-phosphate synthase subunit Tps2"/>
    <property type="match status" value="1"/>
</dbReference>
<dbReference type="Pfam" id="PF02358">
    <property type="entry name" value="Trehalose_PPase"/>
    <property type="match status" value="1"/>
</dbReference>
<dbReference type="GO" id="GO:0003825">
    <property type="term" value="F:alpha,alpha-trehalose-phosphate synthase (UDP-forming) activity"/>
    <property type="evidence" value="ECO:0007669"/>
    <property type="project" value="TreeGrafter"/>
</dbReference>